<comment type="caution">
    <text evidence="1">The sequence shown here is derived from an EMBL/GenBank/DDBJ whole genome shotgun (WGS) entry which is preliminary data.</text>
</comment>
<dbReference type="EMBL" id="JAYMYQ010000007">
    <property type="protein sequence ID" value="KAK7321458.1"/>
    <property type="molecule type" value="Genomic_DNA"/>
</dbReference>
<organism evidence="1 2">
    <name type="scientific">Canavalia gladiata</name>
    <name type="common">Sword bean</name>
    <name type="synonym">Dolichos gladiatus</name>
    <dbReference type="NCBI Taxonomy" id="3824"/>
    <lineage>
        <taxon>Eukaryota</taxon>
        <taxon>Viridiplantae</taxon>
        <taxon>Streptophyta</taxon>
        <taxon>Embryophyta</taxon>
        <taxon>Tracheophyta</taxon>
        <taxon>Spermatophyta</taxon>
        <taxon>Magnoliopsida</taxon>
        <taxon>eudicotyledons</taxon>
        <taxon>Gunneridae</taxon>
        <taxon>Pentapetalae</taxon>
        <taxon>rosids</taxon>
        <taxon>fabids</taxon>
        <taxon>Fabales</taxon>
        <taxon>Fabaceae</taxon>
        <taxon>Papilionoideae</taxon>
        <taxon>50 kb inversion clade</taxon>
        <taxon>NPAAA clade</taxon>
        <taxon>indigoferoid/millettioid clade</taxon>
        <taxon>Phaseoleae</taxon>
        <taxon>Canavalia</taxon>
    </lineage>
</organism>
<accession>A0AAN9KTW9</accession>
<evidence type="ECO:0000313" key="1">
    <source>
        <dbReference type="EMBL" id="KAK7321458.1"/>
    </source>
</evidence>
<keyword evidence="2" id="KW-1185">Reference proteome</keyword>
<protein>
    <submittedName>
        <fullName evidence="1">Uncharacterized protein</fullName>
    </submittedName>
</protein>
<name>A0AAN9KTW9_CANGL</name>
<reference evidence="1 2" key="1">
    <citation type="submission" date="2024-01" db="EMBL/GenBank/DDBJ databases">
        <title>The genomes of 5 underutilized Papilionoideae crops provide insights into root nodulation and disease resistanc.</title>
        <authorList>
            <person name="Jiang F."/>
        </authorList>
    </citation>
    <scope>NUCLEOTIDE SEQUENCE [LARGE SCALE GENOMIC DNA]</scope>
    <source>
        <strain evidence="1">LVBAO_FW01</strain>
        <tissue evidence="1">Leaves</tissue>
    </source>
</reference>
<evidence type="ECO:0000313" key="2">
    <source>
        <dbReference type="Proteomes" id="UP001367508"/>
    </source>
</evidence>
<dbReference type="Proteomes" id="UP001367508">
    <property type="component" value="Unassembled WGS sequence"/>
</dbReference>
<gene>
    <name evidence="1" type="ORF">VNO77_32119</name>
</gene>
<dbReference type="AlphaFoldDB" id="A0AAN9KTW9"/>
<proteinExistence type="predicted"/>
<sequence length="153" mass="16976">MGLELNLKVTLTWSACNCMAWVLAKTRWACSKNPLGCLHQAQCPLPYTYCHKATQAKSRRMGLLSILVFPSLTSFEVAVRAGARCSYLGNLRPVGRSPSNCFINIIQSLRVIRVLDGCGWKGSLWHSTIGMTDYQAQFHLDMNKGLLNMAPLA</sequence>